<organism evidence="2 3">
    <name type="scientific">Protopolystoma xenopodis</name>
    <dbReference type="NCBI Taxonomy" id="117903"/>
    <lineage>
        <taxon>Eukaryota</taxon>
        <taxon>Metazoa</taxon>
        <taxon>Spiralia</taxon>
        <taxon>Lophotrochozoa</taxon>
        <taxon>Platyhelminthes</taxon>
        <taxon>Monogenea</taxon>
        <taxon>Polyopisthocotylea</taxon>
        <taxon>Polystomatidea</taxon>
        <taxon>Polystomatidae</taxon>
        <taxon>Protopolystoma</taxon>
    </lineage>
</organism>
<feature type="region of interest" description="Disordered" evidence="1">
    <location>
        <begin position="374"/>
        <end position="393"/>
    </location>
</feature>
<protein>
    <submittedName>
        <fullName evidence="2">Uncharacterized protein</fullName>
    </submittedName>
</protein>
<evidence type="ECO:0000313" key="3">
    <source>
        <dbReference type="Proteomes" id="UP000784294"/>
    </source>
</evidence>
<feature type="compositionally biased region" description="Basic and acidic residues" evidence="1">
    <location>
        <begin position="445"/>
        <end position="455"/>
    </location>
</feature>
<name>A0A448X1R0_9PLAT</name>
<feature type="compositionally biased region" description="Polar residues" evidence="1">
    <location>
        <begin position="59"/>
        <end position="68"/>
    </location>
</feature>
<gene>
    <name evidence="2" type="ORF">PXEA_LOCUS19114</name>
</gene>
<dbReference type="Proteomes" id="UP000784294">
    <property type="component" value="Unassembled WGS sequence"/>
</dbReference>
<dbReference type="AlphaFoldDB" id="A0A448X1R0"/>
<feature type="compositionally biased region" description="Polar residues" evidence="1">
    <location>
        <begin position="76"/>
        <end position="90"/>
    </location>
</feature>
<evidence type="ECO:0000313" key="2">
    <source>
        <dbReference type="EMBL" id="VEL25674.1"/>
    </source>
</evidence>
<dbReference type="EMBL" id="CAAALY010075565">
    <property type="protein sequence ID" value="VEL25674.1"/>
    <property type="molecule type" value="Genomic_DNA"/>
</dbReference>
<feature type="region of interest" description="Disordered" evidence="1">
    <location>
        <begin position="1"/>
        <end position="20"/>
    </location>
</feature>
<proteinExistence type="predicted"/>
<feature type="region of interest" description="Disordered" evidence="1">
    <location>
        <begin position="433"/>
        <end position="455"/>
    </location>
</feature>
<reference evidence="2" key="1">
    <citation type="submission" date="2018-11" db="EMBL/GenBank/DDBJ databases">
        <authorList>
            <consortium name="Pathogen Informatics"/>
        </authorList>
    </citation>
    <scope>NUCLEOTIDE SEQUENCE</scope>
</reference>
<keyword evidence="3" id="KW-1185">Reference proteome</keyword>
<evidence type="ECO:0000256" key="1">
    <source>
        <dbReference type="SAM" id="MobiDB-lite"/>
    </source>
</evidence>
<accession>A0A448X1R0</accession>
<comment type="caution">
    <text evidence="2">The sequence shown here is derived from an EMBL/GenBank/DDBJ whole genome shotgun (WGS) entry which is preliminary data.</text>
</comment>
<feature type="region of interest" description="Disordered" evidence="1">
    <location>
        <begin position="59"/>
        <end position="159"/>
    </location>
</feature>
<sequence length="455" mass="47556">MQHPIPRLISPTQSASPLCSGEPLKSSGFVENSVVASITTPSPALHKFGLAQLVFGPTATSRQSTGDRQSGDPASPISSTADISSTSQPGVASDAEVLSSRYLDSRPAGHIGSKTTPSDGEVELHDRPLLLSSTDTIDTGTRTWPTDSPNGPVSSGEPDSMLRTVGVTASDSHDDTTSLAYILARRHSRLVQSPNSQPSTGFAQPLMASSLCCGPKTASVRPAHLDSVKTSATKLTNLPNYGRRAGTSTTAASKLLHNHLKRPVVGASCPGQVVKARLATFPLAPLGPIDSVCPLSTTSPSVSIPSSPATERTRSNGVAVAGTRFPGLSATSSLCTSASSTLSNHAFSGPASSRSLQLSIAFNQLMKSFMPASTAVYSPQPSPPLASQPDPSTMTKFASERLVDGLTTHSIKPPFLSGNGSDWLRKEQIEWEPRSAGRSSLMNRTEARLFSEHHG</sequence>
<feature type="compositionally biased region" description="Polar residues" evidence="1">
    <location>
        <begin position="131"/>
        <end position="153"/>
    </location>
</feature>